<evidence type="ECO:0000313" key="2">
    <source>
        <dbReference type="Proteomes" id="UP000541444"/>
    </source>
</evidence>
<sequence length="80" mass="9183">IYPITLSLFLSLYCYYTISLKFNTRGKEAKTIIVSKGSHCTKRNYCTRGNPNSSLIPEETLSPSLSLSYQCKYYLILFLL</sequence>
<evidence type="ECO:0000313" key="1">
    <source>
        <dbReference type="EMBL" id="KAF6157233.1"/>
    </source>
</evidence>
<protein>
    <submittedName>
        <fullName evidence="1">Uncharacterized protein</fullName>
    </submittedName>
</protein>
<dbReference type="AlphaFoldDB" id="A0A7J7MQS3"/>
<keyword evidence="2" id="KW-1185">Reference proteome</keyword>
<proteinExistence type="predicted"/>
<dbReference type="EMBL" id="JACGCM010001281">
    <property type="protein sequence ID" value="KAF6157233.1"/>
    <property type="molecule type" value="Genomic_DNA"/>
</dbReference>
<reference evidence="1 2" key="1">
    <citation type="journal article" date="2020" name="IScience">
        <title>Genome Sequencing of the Endangered Kingdonia uniflora (Circaeasteraceae, Ranunculales) Reveals Potential Mechanisms of Evolutionary Specialization.</title>
        <authorList>
            <person name="Sun Y."/>
            <person name="Deng T."/>
            <person name="Zhang A."/>
            <person name="Moore M.J."/>
            <person name="Landis J.B."/>
            <person name="Lin N."/>
            <person name="Zhang H."/>
            <person name="Zhang X."/>
            <person name="Huang J."/>
            <person name="Zhang X."/>
            <person name="Sun H."/>
            <person name="Wang H."/>
        </authorList>
    </citation>
    <scope>NUCLEOTIDE SEQUENCE [LARGE SCALE GENOMIC DNA]</scope>
    <source>
        <strain evidence="1">TB1705</strain>
        <tissue evidence="1">Leaf</tissue>
    </source>
</reference>
<accession>A0A7J7MQS3</accession>
<dbReference type="Proteomes" id="UP000541444">
    <property type="component" value="Unassembled WGS sequence"/>
</dbReference>
<organism evidence="1 2">
    <name type="scientific">Kingdonia uniflora</name>
    <dbReference type="NCBI Taxonomy" id="39325"/>
    <lineage>
        <taxon>Eukaryota</taxon>
        <taxon>Viridiplantae</taxon>
        <taxon>Streptophyta</taxon>
        <taxon>Embryophyta</taxon>
        <taxon>Tracheophyta</taxon>
        <taxon>Spermatophyta</taxon>
        <taxon>Magnoliopsida</taxon>
        <taxon>Ranunculales</taxon>
        <taxon>Circaeasteraceae</taxon>
        <taxon>Kingdonia</taxon>
    </lineage>
</organism>
<feature type="non-terminal residue" evidence="1">
    <location>
        <position position="80"/>
    </location>
</feature>
<gene>
    <name evidence="1" type="ORF">GIB67_041694</name>
</gene>
<name>A0A7J7MQS3_9MAGN</name>
<comment type="caution">
    <text evidence="1">The sequence shown here is derived from an EMBL/GenBank/DDBJ whole genome shotgun (WGS) entry which is preliminary data.</text>
</comment>